<accession>A0ABW3PS23</accession>
<evidence type="ECO:0000259" key="7">
    <source>
        <dbReference type="Pfam" id="PF12698"/>
    </source>
</evidence>
<keyword evidence="3 6" id="KW-1133">Transmembrane helix</keyword>
<feature type="transmembrane region" description="Helical" evidence="6">
    <location>
        <begin position="527"/>
        <end position="548"/>
    </location>
</feature>
<feature type="domain" description="ABC-2 type transporter transmembrane" evidence="7">
    <location>
        <begin position="24"/>
        <end position="189"/>
    </location>
</feature>
<name>A0ABW3PS23_9LACO</name>
<keyword evidence="5" id="KW-0175">Coiled coil</keyword>
<evidence type="ECO:0000313" key="9">
    <source>
        <dbReference type="Proteomes" id="UP001597156"/>
    </source>
</evidence>
<dbReference type="NCBIfam" id="TIGR03062">
    <property type="entry name" value="pip_yhgE_Cterm"/>
    <property type="match status" value="1"/>
</dbReference>
<feature type="transmembrane region" description="Helical" evidence="6">
    <location>
        <begin position="599"/>
        <end position="622"/>
    </location>
</feature>
<feature type="transmembrane region" description="Helical" evidence="6">
    <location>
        <begin position="629"/>
        <end position="648"/>
    </location>
</feature>
<dbReference type="InterPro" id="IPR017501">
    <property type="entry name" value="Phage_infect_YhgE_C"/>
</dbReference>
<dbReference type="InterPro" id="IPR017500">
    <property type="entry name" value="Phage_infect_YhgE_N"/>
</dbReference>
<evidence type="ECO:0000256" key="4">
    <source>
        <dbReference type="ARBA" id="ARBA00023136"/>
    </source>
</evidence>
<evidence type="ECO:0000313" key="8">
    <source>
        <dbReference type="EMBL" id="MFD1126451.1"/>
    </source>
</evidence>
<dbReference type="InterPro" id="IPR051328">
    <property type="entry name" value="T7SS_ABC-Transporter"/>
</dbReference>
<feature type="transmembrane region" description="Helical" evidence="6">
    <location>
        <begin position="686"/>
        <end position="703"/>
    </location>
</feature>
<feature type="transmembrane region" description="Helical" evidence="6">
    <location>
        <begin position="569"/>
        <end position="593"/>
    </location>
</feature>
<organism evidence="8 9">
    <name type="scientific">Lentilactobacillus raoultii</name>
    <dbReference type="NCBI Taxonomy" id="1987503"/>
    <lineage>
        <taxon>Bacteria</taxon>
        <taxon>Bacillati</taxon>
        <taxon>Bacillota</taxon>
        <taxon>Bacilli</taxon>
        <taxon>Lactobacillales</taxon>
        <taxon>Lactobacillaceae</taxon>
        <taxon>Lentilactobacillus</taxon>
    </lineage>
</organism>
<dbReference type="PANTHER" id="PTHR43077">
    <property type="entry name" value="TRANSPORT PERMEASE YVFS-RELATED"/>
    <property type="match status" value="1"/>
</dbReference>
<keyword evidence="9" id="KW-1185">Reference proteome</keyword>
<dbReference type="NCBIfam" id="TIGR03061">
    <property type="entry name" value="pip_yhgE_Nterm"/>
    <property type="match status" value="1"/>
</dbReference>
<evidence type="ECO:0000256" key="3">
    <source>
        <dbReference type="ARBA" id="ARBA00022989"/>
    </source>
</evidence>
<feature type="coiled-coil region" evidence="5">
    <location>
        <begin position="457"/>
        <end position="484"/>
    </location>
</feature>
<protein>
    <submittedName>
        <fullName evidence="8">YhgE/Pip family protein</fullName>
    </submittedName>
</protein>
<keyword evidence="2 6" id="KW-0812">Transmembrane</keyword>
<keyword evidence="4 6" id="KW-0472">Membrane</keyword>
<feature type="domain" description="ABC-2 type transporter transmembrane" evidence="7">
    <location>
        <begin position="375"/>
        <end position="701"/>
    </location>
</feature>
<reference evidence="9" key="1">
    <citation type="journal article" date="2019" name="Int. J. Syst. Evol. Microbiol.">
        <title>The Global Catalogue of Microorganisms (GCM) 10K type strain sequencing project: providing services to taxonomists for standard genome sequencing and annotation.</title>
        <authorList>
            <consortium name="The Broad Institute Genomics Platform"/>
            <consortium name="The Broad Institute Genome Sequencing Center for Infectious Disease"/>
            <person name="Wu L."/>
            <person name="Ma J."/>
        </authorList>
    </citation>
    <scope>NUCLEOTIDE SEQUENCE [LARGE SCALE GENOMIC DNA]</scope>
    <source>
        <strain evidence="9">CCUG 71848</strain>
    </source>
</reference>
<proteinExistence type="predicted"/>
<dbReference type="Gene3D" id="3.40.1710.10">
    <property type="entry name" value="abc type-2 transporter like domain"/>
    <property type="match status" value="1"/>
</dbReference>
<dbReference type="RefSeq" id="WP_121978673.1">
    <property type="nucleotide sequence ID" value="NZ_JBHTLH010000044.1"/>
</dbReference>
<dbReference type="InterPro" id="IPR013525">
    <property type="entry name" value="ABC2_TM"/>
</dbReference>
<evidence type="ECO:0000256" key="5">
    <source>
        <dbReference type="SAM" id="Coils"/>
    </source>
</evidence>
<sequence>MRTIVTLLTRDFKNIFHSRPVLITLIAFCVIPAIYALLNIKASWNPYSPANTSRLPIAVINNDEGSTVNGKSLNVGDQVIDELKQNHEINWVITNDWQGNNGLDQGKYYALIEIPNDFSSRLATLASANPQKPNVIYKSNEKLNPAATIISGQARDTLTQRIRTNFTKVTGREVLQEMNLVGKKLDTKKPQILQIRSSLLNAISTINRTKAYLNRLNQHSADVRAYLKDINQNLPKVSSQINHLQSIINHGKSLNMATSRTINAARSSLSTGLETLHSQNDRLQSMLTNLSTLIDTNHNPSLLKTEIIQVASLNDAVINQINKQLRVLAVLNNLLPTSGTTTLIKSLAHLKAGFNRQSQPISKLKRLTNHQAVSNQQMKQLISQLSRTDNQLANRIEAATTTFNATTSQSLDNLDNLTRNSLNNDSSVVQTLQNLIPKLQALQSAGTAASTLSSGRISKVNHRLDNVRKTLRDLDQKADFINNQNLTQLTAILEKNPSLSNLLSSPISLKNTELYNLGKFGYAAMPFYAVLSVWVGILLLTAIITWRYRLSVDQRLPKPNLIQQYVGKLGLFLTFSVTQTTFTLLGELLILGIRPSSLIALLAIAYTTTLVFSVILFTLVFLFGNAGKVFGVLLLIVQIFGTGGIYPLETIPRDLSALAPLLPFTYAIRGFREAIAGPDWGTFSRLLLTLALFGSIFLLITPLKRFFIRPVKLLEEGMKRSKL</sequence>
<dbReference type="Proteomes" id="UP001597156">
    <property type="component" value="Unassembled WGS sequence"/>
</dbReference>
<evidence type="ECO:0000256" key="1">
    <source>
        <dbReference type="ARBA" id="ARBA00004141"/>
    </source>
</evidence>
<dbReference type="Pfam" id="PF12698">
    <property type="entry name" value="ABC2_membrane_3"/>
    <property type="match status" value="2"/>
</dbReference>
<gene>
    <name evidence="8" type="ORF">ACFQ22_13995</name>
</gene>
<dbReference type="EMBL" id="JBHTLH010000044">
    <property type="protein sequence ID" value="MFD1126451.1"/>
    <property type="molecule type" value="Genomic_DNA"/>
</dbReference>
<evidence type="ECO:0000256" key="6">
    <source>
        <dbReference type="SAM" id="Phobius"/>
    </source>
</evidence>
<evidence type="ECO:0000256" key="2">
    <source>
        <dbReference type="ARBA" id="ARBA00022692"/>
    </source>
</evidence>
<dbReference type="PANTHER" id="PTHR43077:SF10">
    <property type="entry name" value="TRANSPORT PERMEASE PROTEIN"/>
    <property type="match status" value="1"/>
</dbReference>
<feature type="transmembrane region" description="Helical" evidence="6">
    <location>
        <begin position="21"/>
        <end position="38"/>
    </location>
</feature>
<comment type="caution">
    <text evidence="8">The sequence shown here is derived from an EMBL/GenBank/DDBJ whole genome shotgun (WGS) entry which is preliminary data.</text>
</comment>
<comment type="subcellular location">
    <subcellularLocation>
        <location evidence="1">Membrane</location>
        <topology evidence="1">Multi-pass membrane protein</topology>
    </subcellularLocation>
</comment>